<sequence>MGFPRNTLQEWARVKDAPVIYSAGGGKVFFKTAQLDEFAKVMAIRTRRGKFVY</sequence>
<organism evidence="1 2">
    <name type="scientific">Parasporobacterium paucivorans DSM 15970</name>
    <dbReference type="NCBI Taxonomy" id="1122934"/>
    <lineage>
        <taxon>Bacteria</taxon>
        <taxon>Bacillati</taxon>
        <taxon>Bacillota</taxon>
        <taxon>Clostridia</taxon>
        <taxon>Lachnospirales</taxon>
        <taxon>Lachnospiraceae</taxon>
        <taxon>Parasporobacterium</taxon>
    </lineage>
</organism>
<evidence type="ECO:0000313" key="2">
    <source>
        <dbReference type="Proteomes" id="UP000184342"/>
    </source>
</evidence>
<reference evidence="1 2" key="1">
    <citation type="submission" date="2016-11" db="EMBL/GenBank/DDBJ databases">
        <authorList>
            <person name="Jaros S."/>
            <person name="Januszkiewicz K."/>
            <person name="Wedrychowicz H."/>
        </authorList>
    </citation>
    <scope>NUCLEOTIDE SEQUENCE [LARGE SCALE GENOMIC DNA]</scope>
    <source>
        <strain evidence="1 2">DSM 15970</strain>
    </source>
</reference>
<name>A0A1M6F2U5_9FIRM</name>
<gene>
    <name evidence="1" type="ORF">SAMN02745691_01035</name>
</gene>
<dbReference type="Proteomes" id="UP000184342">
    <property type="component" value="Unassembled WGS sequence"/>
</dbReference>
<accession>A0A1M6F2U5</accession>
<evidence type="ECO:0000313" key="1">
    <source>
        <dbReference type="EMBL" id="SHI91985.1"/>
    </source>
</evidence>
<proteinExistence type="predicted"/>
<dbReference type="EMBL" id="FQYT01000009">
    <property type="protein sequence ID" value="SHI91985.1"/>
    <property type="molecule type" value="Genomic_DNA"/>
</dbReference>
<keyword evidence="2" id="KW-1185">Reference proteome</keyword>
<evidence type="ECO:0008006" key="3">
    <source>
        <dbReference type="Google" id="ProtNLM"/>
    </source>
</evidence>
<dbReference type="AlphaFoldDB" id="A0A1M6F2U5"/>
<protein>
    <recommendedName>
        <fullName evidence="3">Helix-turn-helix domain-containing protein</fullName>
    </recommendedName>
</protein>